<organism evidence="2 3">
    <name type="scientific">Streptomyces zhaozhouensis</name>
    <dbReference type="NCBI Taxonomy" id="1300267"/>
    <lineage>
        <taxon>Bacteria</taxon>
        <taxon>Bacillati</taxon>
        <taxon>Actinomycetota</taxon>
        <taxon>Actinomycetes</taxon>
        <taxon>Kitasatosporales</taxon>
        <taxon>Streptomycetaceae</taxon>
        <taxon>Streptomyces</taxon>
    </lineage>
</organism>
<dbReference type="OrthoDB" id="4214269at2"/>
<accession>A0A286E1D5</accession>
<sequence>MRIPLALAALGVLLGSVVLICFAFWRLLRRAGIPAWFTAVFLVAGAVMVLVSVGLWVSAHPVLFPETSPCWPSMEPETRWFPPDSHCRHADGELRSVNGARGKAVFWIAFGVVTGTLGVAAARRVRR</sequence>
<feature type="transmembrane region" description="Helical" evidence="1">
    <location>
        <begin position="6"/>
        <end position="28"/>
    </location>
</feature>
<dbReference type="EMBL" id="OCNE01000019">
    <property type="protein sequence ID" value="SOD64701.1"/>
    <property type="molecule type" value="Genomic_DNA"/>
</dbReference>
<keyword evidence="3" id="KW-1185">Reference proteome</keyword>
<feature type="transmembrane region" description="Helical" evidence="1">
    <location>
        <begin position="35"/>
        <end position="57"/>
    </location>
</feature>
<evidence type="ECO:0000256" key="1">
    <source>
        <dbReference type="SAM" id="Phobius"/>
    </source>
</evidence>
<dbReference type="Proteomes" id="UP000219072">
    <property type="component" value="Unassembled WGS sequence"/>
</dbReference>
<dbReference type="AlphaFoldDB" id="A0A286E1D5"/>
<keyword evidence="1" id="KW-0472">Membrane</keyword>
<dbReference type="RefSeq" id="WP_097233134.1">
    <property type="nucleotide sequence ID" value="NZ_OCNE01000019.1"/>
</dbReference>
<protein>
    <submittedName>
        <fullName evidence="2">Uncharacterized protein</fullName>
    </submittedName>
</protein>
<gene>
    <name evidence="2" type="ORF">SAMN06297387_11927</name>
</gene>
<name>A0A286E1D5_9ACTN</name>
<keyword evidence="1" id="KW-0812">Transmembrane</keyword>
<evidence type="ECO:0000313" key="3">
    <source>
        <dbReference type="Proteomes" id="UP000219072"/>
    </source>
</evidence>
<proteinExistence type="predicted"/>
<reference evidence="2 3" key="1">
    <citation type="submission" date="2017-09" db="EMBL/GenBank/DDBJ databases">
        <authorList>
            <person name="Ehlers B."/>
            <person name="Leendertz F.H."/>
        </authorList>
    </citation>
    <scope>NUCLEOTIDE SEQUENCE [LARGE SCALE GENOMIC DNA]</scope>
    <source>
        <strain evidence="2 3">CGMCC 4.7095</strain>
    </source>
</reference>
<keyword evidence="1" id="KW-1133">Transmembrane helix</keyword>
<evidence type="ECO:0000313" key="2">
    <source>
        <dbReference type="EMBL" id="SOD64701.1"/>
    </source>
</evidence>
<feature type="transmembrane region" description="Helical" evidence="1">
    <location>
        <begin position="104"/>
        <end position="122"/>
    </location>
</feature>